<keyword evidence="8" id="KW-0479">Metal-binding</keyword>
<keyword evidence="9" id="KW-0547">Nucleotide-binding</keyword>
<protein>
    <recommendedName>
        <fullName evidence="6">Phosphoenolpyruvate synthase</fullName>
        <ecNumber evidence="5">2.7.9.2</ecNumber>
    </recommendedName>
    <alternativeName>
        <fullName evidence="13">Pyruvate, water dikinase</fullName>
    </alternativeName>
</protein>
<evidence type="ECO:0000256" key="3">
    <source>
        <dbReference type="ARBA" id="ARBA00004742"/>
    </source>
</evidence>
<dbReference type="AlphaFoldDB" id="A0A844FCD6"/>
<name>A0A844FCD6_CLOSV</name>
<comment type="caution">
    <text evidence="16">The sequence shown here is derived from an EMBL/GenBank/DDBJ whole genome shotgun (WGS) entry which is preliminary data.</text>
</comment>
<keyword evidence="7" id="KW-0808">Transferase</keyword>
<evidence type="ECO:0000256" key="2">
    <source>
        <dbReference type="ARBA" id="ARBA00002988"/>
    </source>
</evidence>
<gene>
    <name evidence="16" type="ORF">FYJ37_12120</name>
</gene>
<comment type="pathway">
    <text evidence="3">Carbohydrate biosynthesis; gluconeogenesis.</text>
</comment>
<dbReference type="GO" id="GO:0046872">
    <property type="term" value="F:metal ion binding"/>
    <property type="evidence" value="ECO:0007669"/>
    <property type="project" value="UniProtKB-KW"/>
</dbReference>
<dbReference type="Gene3D" id="3.30.1490.20">
    <property type="entry name" value="ATP-grasp fold, A domain"/>
    <property type="match status" value="1"/>
</dbReference>
<dbReference type="Proteomes" id="UP000462363">
    <property type="component" value="Unassembled WGS sequence"/>
</dbReference>
<evidence type="ECO:0000256" key="7">
    <source>
        <dbReference type="ARBA" id="ARBA00022679"/>
    </source>
</evidence>
<evidence type="ECO:0000256" key="14">
    <source>
        <dbReference type="ARBA" id="ARBA00047700"/>
    </source>
</evidence>
<comment type="function">
    <text evidence="2">Catalyzes the phosphorylation of pyruvate to phosphoenolpyruvate.</text>
</comment>
<keyword evidence="11" id="KW-0067">ATP-binding</keyword>
<comment type="similarity">
    <text evidence="4">Belongs to the PEP-utilizing enzyme family.</text>
</comment>
<evidence type="ECO:0000256" key="8">
    <source>
        <dbReference type="ARBA" id="ARBA00022723"/>
    </source>
</evidence>
<evidence type="ECO:0000256" key="10">
    <source>
        <dbReference type="ARBA" id="ARBA00022777"/>
    </source>
</evidence>
<organism evidence="16 17">
    <name type="scientific">Clostridium scindens (strain JCM 10418 / VPI 12708)</name>
    <dbReference type="NCBI Taxonomy" id="29347"/>
    <lineage>
        <taxon>Bacteria</taxon>
        <taxon>Bacillati</taxon>
        <taxon>Bacillota</taxon>
        <taxon>Clostridia</taxon>
        <taxon>Lachnospirales</taxon>
        <taxon>Lachnospiraceae</taxon>
    </lineage>
</organism>
<dbReference type="SUPFAM" id="SSF56059">
    <property type="entry name" value="Glutathione synthetase ATP-binding domain-like"/>
    <property type="match status" value="1"/>
</dbReference>
<evidence type="ECO:0000256" key="13">
    <source>
        <dbReference type="ARBA" id="ARBA00033470"/>
    </source>
</evidence>
<proteinExistence type="inferred from homology"/>
<evidence type="ECO:0000256" key="11">
    <source>
        <dbReference type="ARBA" id="ARBA00022840"/>
    </source>
</evidence>
<dbReference type="EMBL" id="VUMB01000025">
    <property type="protein sequence ID" value="MSS41075.1"/>
    <property type="molecule type" value="Genomic_DNA"/>
</dbReference>
<feature type="domain" description="Pyruvate phosphate dikinase AMP/ATP-binding" evidence="15">
    <location>
        <begin position="56"/>
        <end position="433"/>
    </location>
</feature>
<dbReference type="EC" id="2.7.9.2" evidence="5"/>
<keyword evidence="12" id="KW-0460">Magnesium</keyword>
<dbReference type="InterPro" id="IPR002192">
    <property type="entry name" value="PPDK_AMP/ATP-bd"/>
</dbReference>
<dbReference type="GO" id="GO:0005524">
    <property type="term" value="F:ATP binding"/>
    <property type="evidence" value="ECO:0007669"/>
    <property type="project" value="UniProtKB-KW"/>
</dbReference>
<dbReference type="InterPro" id="IPR006319">
    <property type="entry name" value="PEP_synth"/>
</dbReference>
<evidence type="ECO:0000313" key="17">
    <source>
        <dbReference type="Proteomes" id="UP000462363"/>
    </source>
</evidence>
<dbReference type="PANTHER" id="PTHR43030">
    <property type="entry name" value="PHOSPHOENOLPYRUVATE SYNTHASE"/>
    <property type="match status" value="1"/>
</dbReference>
<evidence type="ECO:0000256" key="9">
    <source>
        <dbReference type="ARBA" id="ARBA00022741"/>
    </source>
</evidence>
<evidence type="ECO:0000259" key="15">
    <source>
        <dbReference type="Pfam" id="PF01326"/>
    </source>
</evidence>
<evidence type="ECO:0000256" key="6">
    <source>
        <dbReference type="ARBA" id="ARBA00021623"/>
    </source>
</evidence>
<comment type="cofactor">
    <cofactor evidence="1">
        <name>Mg(2+)</name>
        <dbReference type="ChEBI" id="CHEBI:18420"/>
    </cofactor>
</comment>
<sequence length="625" mass="72043">MNWEEIRSRESLTAKESKYICNDLMSTGLEMERLIVENFGPEDYYKVAQRRIGGGRIGGKACGLLLARKLIQARMPQYMDYMEPHDSYFVGSDVFYHYLEENDCMELRRRHMKEKEKFQEADELQSRIRNGSFSEAIQEELLKVVRHYGDTPIIVRSSSFLEDGFGNAFSGKYESIFCINQGSEEERLSDLMNAVRSVYASTMNPSAIEYRRRWGLLDVDEQMALLIQKVAGQRYDSFYMPVAAGMGCSYNPYKWMENMNPDAGMIRMVMGLGTRAVERTPGDYPRLVGLDRAQANLRTTVAERHKYSQRNVDVMDYASNSLCTKRLEEVIDELPGWQKKLVLSHDTEAEELLAQRGKYKQVLFADCQGMVNNDLFIQMVKDILGMLQEVYGRPVDVEFAVNSMAKGEWELNLLQCRPLQTSISEKIHIPEEKVKEFLFDVRRTSMRRSKMEKLDIIVWVDPRKYYEYPYAKKFHVAQKIDEINRHYEETDKKMMLLVPGRIGTSSPELGVPVVYANISAFCAICEVAYSEVGYHPELSYGSHMFQDLVEADVYYGAINENSKTRCYQPRLLKQHPNIFPELFPGNEELGGIIKVYDVSDCNAQLLLDSKKGRAVCWLAAPLIPR</sequence>
<keyword evidence="16" id="KW-0670">Pyruvate</keyword>
<reference evidence="16 17" key="1">
    <citation type="submission" date="2019-08" db="EMBL/GenBank/DDBJ databases">
        <title>In-depth cultivation of the pig gut microbiome towards novel bacterial diversity and tailored functional studies.</title>
        <authorList>
            <person name="Wylensek D."/>
            <person name="Hitch T.C.A."/>
            <person name="Clavel T."/>
        </authorList>
    </citation>
    <scope>NUCLEOTIDE SEQUENCE [LARGE SCALE GENOMIC DNA]</scope>
    <source>
        <strain evidence="16 17">BL-389-WT-3D</strain>
    </source>
</reference>
<evidence type="ECO:0000313" key="16">
    <source>
        <dbReference type="EMBL" id="MSS41075.1"/>
    </source>
</evidence>
<evidence type="ECO:0000256" key="4">
    <source>
        <dbReference type="ARBA" id="ARBA00007837"/>
    </source>
</evidence>
<dbReference type="InterPro" id="IPR013815">
    <property type="entry name" value="ATP_grasp_subdomain_1"/>
</dbReference>
<evidence type="ECO:0000256" key="12">
    <source>
        <dbReference type="ARBA" id="ARBA00022842"/>
    </source>
</evidence>
<accession>A0A844FCD6</accession>
<dbReference type="PANTHER" id="PTHR43030:SF1">
    <property type="entry name" value="PHOSPHOENOLPYRUVATE SYNTHASE"/>
    <property type="match status" value="1"/>
</dbReference>
<dbReference type="Pfam" id="PF01326">
    <property type="entry name" value="PPDK_N"/>
    <property type="match status" value="1"/>
</dbReference>
<evidence type="ECO:0000256" key="1">
    <source>
        <dbReference type="ARBA" id="ARBA00001946"/>
    </source>
</evidence>
<dbReference type="Gene3D" id="3.30.470.20">
    <property type="entry name" value="ATP-grasp fold, B domain"/>
    <property type="match status" value="1"/>
</dbReference>
<dbReference type="RefSeq" id="WP_154323052.1">
    <property type="nucleotide sequence ID" value="NZ_CP045695.1"/>
</dbReference>
<dbReference type="GO" id="GO:0008986">
    <property type="term" value="F:pyruvate, water dikinase activity"/>
    <property type="evidence" value="ECO:0007669"/>
    <property type="project" value="UniProtKB-EC"/>
</dbReference>
<keyword evidence="10 16" id="KW-0418">Kinase</keyword>
<comment type="catalytic activity">
    <reaction evidence="14">
        <text>pyruvate + ATP + H2O = phosphoenolpyruvate + AMP + phosphate + 2 H(+)</text>
        <dbReference type="Rhea" id="RHEA:11364"/>
        <dbReference type="ChEBI" id="CHEBI:15361"/>
        <dbReference type="ChEBI" id="CHEBI:15377"/>
        <dbReference type="ChEBI" id="CHEBI:15378"/>
        <dbReference type="ChEBI" id="CHEBI:30616"/>
        <dbReference type="ChEBI" id="CHEBI:43474"/>
        <dbReference type="ChEBI" id="CHEBI:58702"/>
        <dbReference type="ChEBI" id="CHEBI:456215"/>
        <dbReference type="EC" id="2.7.9.2"/>
    </reaction>
</comment>
<evidence type="ECO:0000256" key="5">
    <source>
        <dbReference type="ARBA" id="ARBA00011996"/>
    </source>
</evidence>